<comment type="caution">
    <text evidence="8">The sequence shown here is derived from an EMBL/GenBank/DDBJ whole genome shotgun (WGS) entry which is preliminary data.</text>
</comment>
<evidence type="ECO:0000313" key="8">
    <source>
        <dbReference type="EMBL" id="KAG5452106.1"/>
    </source>
</evidence>
<dbReference type="InterPro" id="IPR013949">
    <property type="entry name" value="Utp6"/>
</dbReference>
<comment type="subcellular location">
    <subcellularLocation>
        <location evidence="1">Nucleus</location>
        <location evidence="1">Nucleolus</location>
    </subcellularLocation>
</comment>
<dbReference type="PANTHER" id="PTHR23271">
    <property type="entry name" value="HEPATOCELLULAR CARCINOMA-ASSOCIATED ANTIGEN 66"/>
    <property type="match status" value="1"/>
</dbReference>
<keyword evidence="5" id="KW-0175">Coiled coil</keyword>
<keyword evidence="9" id="KW-1185">Reference proteome</keyword>
<evidence type="ECO:0000256" key="4">
    <source>
        <dbReference type="ARBA" id="ARBA00023242"/>
    </source>
</evidence>
<evidence type="ECO:0000259" key="7">
    <source>
        <dbReference type="Pfam" id="PF08640"/>
    </source>
</evidence>
<dbReference type="OrthoDB" id="28112at2759"/>
<feature type="coiled-coil region" evidence="5">
    <location>
        <begin position="165"/>
        <end position="192"/>
    </location>
</feature>
<dbReference type="GO" id="GO:0034388">
    <property type="term" value="C:Pwp2p-containing subcomplex of 90S preribosome"/>
    <property type="evidence" value="ECO:0007669"/>
    <property type="project" value="TreeGrafter"/>
</dbReference>
<organism evidence="8 9">
    <name type="scientific">Clonorchis sinensis</name>
    <name type="common">Chinese liver fluke</name>
    <dbReference type="NCBI Taxonomy" id="79923"/>
    <lineage>
        <taxon>Eukaryota</taxon>
        <taxon>Metazoa</taxon>
        <taxon>Spiralia</taxon>
        <taxon>Lophotrochozoa</taxon>
        <taxon>Platyhelminthes</taxon>
        <taxon>Trematoda</taxon>
        <taxon>Digenea</taxon>
        <taxon>Opisthorchiida</taxon>
        <taxon>Opisthorchiata</taxon>
        <taxon>Opisthorchiidae</taxon>
        <taxon>Clonorchis</taxon>
    </lineage>
</organism>
<dbReference type="SMART" id="SM00386">
    <property type="entry name" value="HAT"/>
    <property type="match status" value="3"/>
</dbReference>
<dbReference type="PANTHER" id="PTHR23271:SF1">
    <property type="entry name" value="U3 SMALL NUCLEOLAR RNA-ASSOCIATED PROTEIN 6 HOMOLOG"/>
    <property type="match status" value="1"/>
</dbReference>
<keyword evidence="4" id="KW-0539">Nucleus</keyword>
<dbReference type="InterPro" id="IPR055347">
    <property type="entry name" value="UTP6_N"/>
</dbReference>
<reference evidence="8 9" key="2">
    <citation type="journal article" date="2021" name="Genomics">
        <title>High-quality reference genome for Clonorchis sinensis.</title>
        <authorList>
            <person name="Young N.D."/>
            <person name="Stroehlein A.J."/>
            <person name="Kinkar L."/>
            <person name="Wang T."/>
            <person name="Sohn W.M."/>
            <person name="Chang B.C.H."/>
            <person name="Kaur P."/>
            <person name="Weisz D."/>
            <person name="Dudchenko O."/>
            <person name="Aiden E.L."/>
            <person name="Korhonen P.K."/>
            <person name="Gasser R.B."/>
        </authorList>
    </citation>
    <scope>NUCLEOTIDE SEQUENCE [LARGE SCALE GENOMIC DNA]</scope>
    <source>
        <strain evidence="8">Cs-k2</strain>
    </source>
</reference>
<feature type="region of interest" description="Disordered" evidence="6">
    <location>
        <begin position="384"/>
        <end position="405"/>
    </location>
</feature>
<keyword evidence="3" id="KW-0677">Repeat</keyword>
<dbReference type="InterPro" id="IPR003107">
    <property type="entry name" value="HAT"/>
</dbReference>
<dbReference type="GO" id="GO:0000462">
    <property type="term" value="P:maturation of SSU-rRNA from tricistronic rRNA transcript (SSU-rRNA, 5.8S rRNA, LSU-rRNA)"/>
    <property type="evidence" value="ECO:0007669"/>
    <property type="project" value="InterPro"/>
</dbReference>
<name>A0A8T1MTB0_CLOSI</name>
<dbReference type="GO" id="GO:0030515">
    <property type="term" value="F:snoRNA binding"/>
    <property type="evidence" value="ECO:0007669"/>
    <property type="project" value="InterPro"/>
</dbReference>
<keyword evidence="2" id="KW-0698">rRNA processing</keyword>
<evidence type="ECO:0000313" key="9">
    <source>
        <dbReference type="Proteomes" id="UP000286415"/>
    </source>
</evidence>
<sequence length="568" mass="66616">MAEAVERNLEDSLNEVLYMKKAKLFRKSEINEIIRKRRQHEYALQKRNKRVLDFDAYITTELILLKLLRFRRQETSERRFLDKIERSIISRLVRLHRQLCYRFQSRIDVWIRFIEFCKILGRHISVVRLWNRLLQVHGRTEPRLWASAAAYCLQENTTAKIRSNMRKLSTETSQLKEQHKKLKLELQALTRYVNKKDQKKIETVISDLRQTKLQLSEATMDLARDRRLVWDRVCLEAIREARRLLTEGIALNPECKLLHLELVKLEACSADFFKTRVMDRMDHSVEGDVDLPTDADALRKHRKQLKRLKKSAAQDNARFMAEVTEDISFVTSGGALKLVVESVMDRWPDDLQTLESLQQIVSAVPNLVDNATQTQLLSKLQELQNNPKQKETAREQTNSSSDDDLRKRLSNYTTQLYETVLRDGLSVALDLWNSWFMKDEHGPMRGDQFRFVNPQIPEAVGLLRIRLLLHSLNASWSIVGQMDTEVMTDRLSRYRDTEAEQKTRVWLDSLATSPWGHLSPEFWISYIQFEEKSGDCTRIPAVKWRASKTLLPEPYSRFTTLLNSDDQA</sequence>
<dbReference type="GO" id="GO:0032040">
    <property type="term" value="C:small-subunit processome"/>
    <property type="evidence" value="ECO:0007669"/>
    <property type="project" value="TreeGrafter"/>
</dbReference>
<protein>
    <recommendedName>
        <fullName evidence="7">U3 small nucleolar RNA-associated protein 6 N-terminal domain-containing protein</fullName>
    </recommendedName>
</protein>
<dbReference type="EMBL" id="NIRI02000042">
    <property type="protein sequence ID" value="KAG5452106.1"/>
    <property type="molecule type" value="Genomic_DNA"/>
</dbReference>
<dbReference type="Pfam" id="PF08640">
    <property type="entry name" value="U3_assoc_6"/>
    <property type="match status" value="1"/>
</dbReference>
<feature type="domain" description="U3 small nucleolar RNA-associated protein 6 N-terminal" evidence="7">
    <location>
        <begin position="9"/>
        <end position="90"/>
    </location>
</feature>
<evidence type="ECO:0000256" key="5">
    <source>
        <dbReference type="SAM" id="Coils"/>
    </source>
</evidence>
<accession>A0A8T1MTB0</accession>
<reference evidence="8 9" key="1">
    <citation type="journal article" date="2018" name="Biotechnol. Adv.">
        <title>Improved genomic resources and new bioinformatic workflow for the carcinogenic parasite Clonorchis sinensis: Biotechnological implications.</title>
        <authorList>
            <person name="Wang D."/>
            <person name="Korhonen P.K."/>
            <person name="Gasser R.B."/>
            <person name="Young N.D."/>
        </authorList>
    </citation>
    <scope>NUCLEOTIDE SEQUENCE [LARGE SCALE GENOMIC DNA]</scope>
    <source>
        <strain evidence="8">Cs-k2</strain>
    </source>
</reference>
<dbReference type="Proteomes" id="UP000286415">
    <property type="component" value="Unassembled WGS sequence"/>
</dbReference>
<evidence type="ECO:0000256" key="2">
    <source>
        <dbReference type="ARBA" id="ARBA00022552"/>
    </source>
</evidence>
<gene>
    <name evidence="8" type="ORF">CSKR_107916</name>
</gene>
<proteinExistence type="predicted"/>
<evidence type="ECO:0000256" key="1">
    <source>
        <dbReference type="ARBA" id="ARBA00004604"/>
    </source>
</evidence>
<evidence type="ECO:0000256" key="3">
    <source>
        <dbReference type="ARBA" id="ARBA00022737"/>
    </source>
</evidence>
<dbReference type="AlphaFoldDB" id="A0A8T1MTB0"/>
<evidence type="ECO:0000256" key="6">
    <source>
        <dbReference type="SAM" id="MobiDB-lite"/>
    </source>
</evidence>